<name>A0ACC5R5U7_9HYPH</name>
<organism evidence="1 2">
    <name type="scientific">Taklimakanibacter albus</name>
    <dbReference type="NCBI Taxonomy" id="2800327"/>
    <lineage>
        <taxon>Bacteria</taxon>
        <taxon>Pseudomonadati</taxon>
        <taxon>Pseudomonadota</taxon>
        <taxon>Alphaproteobacteria</taxon>
        <taxon>Hyphomicrobiales</taxon>
        <taxon>Aestuariivirgaceae</taxon>
        <taxon>Taklimakanibacter</taxon>
    </lineage>
</organism>
<keyword evidence="2" id="KW-1185">Reference proteome</keyword>
<proteinExistence type="predicted"/>
<reference evidence="1" key="1">
    <citation type="submission" date="2021-01" db="EMBL/GenBank/DDBJ databases">
        <authorList>
            <person name="Sun Q."/>
        </authorList>
    </citation>
    <scope>NUCLEOTIDE SEQUENCE</scope>
    <source>
        <strain evidence="1">YIM B02566</strain>
    </source>
</reference>
<protein>
    <submittedName>
        <fullName evidence="1">Uncharacterized protein</fullName>
    </submittedName>
</protein>
<sequence length="201" mass="21175">MHIAKSLSVALFAVVLVGCGEESDKSAKSSSESKTAVVEAAGAPTGDFDASKVAVSSADLGAFPYFARPDSVAPMGGEQTLEQGRFPFWTGAKFEPVEGRIFMGGLNGAEGKTYSSVAVRNYIENRVAEAGGVKITEGRIPTAASDLLGDEVKVGMILGLGDIYNDPTSTYVIRRADSTIWIHFVTNDLFGSWTIAESKAP</sequence>
<evidence type="ECO:0000313" key="2">
    <source>
        <dbReference type="Proteomes" id="UP000616151"/>
    </source>
</evidence>
<gene>
    <name evidence="1" type="ORF">JHL16_16860</name>
</gene>
<dbReference type="EMBL" id="JAENHL010000007">
    <property type="protein sequence ID" value="MBK1868031.1"/>
    <property type="molecule type" value="Genomic_DNA"/>
</dbReference>
<dbReference type="Proteomes" id="UP000616151">
    <property type="component" value="Unassembled WGS sequence"/>
</dbReference>
<accession>A0ACC5R5U7</accession>
<comment type="caution">
    <text evidence="1">The sequence shown here is derived from an EMBL/GenBank/DDBJ whole genome shotgun (WGS) entry which is preliminary data.</text>
</comment>
<evidence type="ECO:0000313" key="1">
    <source>
        <dbReference type="EMBL" id="MBK1868031.1"/>
    </source>
</evidence>